<protein>
    <submittedName>
        <fullName evidence="1">Putative WD domain G-beta repeat domain-containing protein</fullName>
    </submittedName>
</protein>
<reference evidence="1" key="1">
    <citation type="submission" date="2020-03" db="EMBL/GenBank/DDBJ databases">
        <title>Hybrid Assembly of Korean Phytophthora infestans isolates.</title>
        <authorList>
            <person name="Prokchorchik M."/>
            <person name="Lee Y."/>
            <person name="Seo J."/>
            <person name="Cho J.-H."/>
            <person name="Park Y.-E."/>
            <person name="Jang D.-C."/>
            <person name="Im J.-S."/>
            <person name="Choi J.-G."/>
            <person name="Park H.-J."/>
            <person name="Lee G.-B."/>
            <person name="Lee Y.-G."/>
            <person name="Hong S.-Y."/>
            <person name="Cho K."/>
            <person name="Sohn K.H."/>
        </authorList>
    </citation>
    <scope>NUCLEOTIDE SEQUENCE</scope>
    <source>
        <strain evidence="1">KR_2_A2</strain>
    </source>
</reference>
<evidence type="ECO:0000313" key="1">
    <source>
        <dbReference type="EMBL" id="KAF4146017.1"/>
    </source>
</evidence>
<proteinExistence type="predicted"/>
<dbReference type="EMBL" id="JAACNO010000656">
    <property type="protein sequence ID" value="KAF4146017.1"/>
    <property type="molecule type" value="Genomic_DNA"/>
</dbReference>
<comment type="caution">
    <text evidence="1">The sequence shown here is derived from an EMBL/GenBank/DDBJ whole genome shotgun (WGS) entry which is preliminary data.</text>
</comment>
<sequence length="143" mass="15890">MKCGVAEWAKLVQFNAKKRVVDSTKSRQAWNQWLVATRGTTVTPMIYEYGMAIASAKDRDKFMKACILPEETNRAGAAAESSVRDVVAALRQKWGTFMAASVVWSMWANDIIRSGNRSTWCTDIANPPPRYIANLLSPADSCL</sequence>
<evidence type="ECO:0000313" key="2">
    <source>
        <dbReference type="Proteomes" id="UP000704712"/>
    </source>
</evidence>
<name>A0A8S9V1S4_PHYIN</name>
<organism evidence="1 2">
    <name type="scientific">Phytophthora infestans</name>
    <name type="common">Potato late blight agent</name>
    <name type="synonym">Botrytis infestans</name>
    <dbReference type="NCBI Taxonomy" id="4787"/>
    <lineage>
        <taxon>Eukaryota</taxon>
        <taxon>Sar</taxon>
        <taxon>Stramenopiles</taxon>
        <taxon>Oomycota</taxon>
        <taxon>Peronosporomycetes</taxon>
        <taxon>Peronosporales</taxon>
        <taxon>Peronosporaceae</taxon>
        <taxon>Phytophthora</taxon>
    </lineage>
</organism>
<dbReference type="AlphaFoldDB" id="A0A8S9V1S4"/>
<gene>
    <name evidence="1" type="ORF">GN958_ATG04790</name>
</gene>
<dbReference type="Proteomes" id="UP000704712">
    <property type="component" value="Unassembled WGS sequence"/>
</dbReference>
<accession>A0A8S9V1S4</accession>